<proteinExistence type="inferred from homology"/>
<dbReference type="Pfam" id="PF06050">
    <property type="entry name" value="HGD-D"/>
    <property type="match status" value="1"/>
</dbReference>
<reference evidence="2" key="1">
    <citation type="journal article" date="2014" name="Front. Microbiol.">
        <title>High frequency of phylogenetically diverse reductive dehalogenase-homologous genes in deep subseafloor sedimentary metagenomes.</title>
        <authorList>
            <person name="Kawai M."/>
            <person name="Futagami T."/>
            <person name="Toyoda A."/>
            <person name="Takaki Y."/>
            <person name="Nishi S."/>
            <person name="Hori S."/>
            <person name="Arai W."/>
            <person name="Tsubouchi T."/>
            <person name="Morono Y."/>
            <person name="Uchiyama I."/>
            <person name="Ito T."/>
            <person name="Fujiyama A."/>
            <person name="Inagaki F."/>
            <person name="Takami H."/>
        </authorList>
    </citation>
    <scope>NUCLEOTIDE SEQUENCE</scope>
    <source>
        <strain evidence="2">Expedition CK06-06</strain>
    </source>
</reference>
<name>X1IC33_9ZZZZ</name>
<comment type="similarity">
    <text evidence="1">Belongs to the FldB/FldC dehydratase alpha/beta subunit family.</text>
</comment>
<dbReference type="Gene3D" id="3.40.50.11890">
    <property type="match status" value="1"/>
</dbReference>
<dbReference type="AlphaFoldDB" id="X1IC33"/>
<accession>X1IC33</accession>
<dbReference type="InterPro" id="IPR010327">
    <property type="entry name" value="FldB/FldC_alpha/beta"/>
</dbReference>
<evidence type="ECO:0008006" key="3">
    <source>
        <dbReference type="Google" id="ProtNLM"/>
    </source>
</evidence>
<gene>
    <name evidence="2" type="ORF">S03H2_32330</name>
</gene>
<dbReference type="EMBL" id="BARU01019644">
    <property type="protein sequence ID" value="GAH55133.1"/>
    <property type="molecule type" value="Genomic_DNA"/>
</dbReference>
<dbReference type="PANTHER" id="PTHR30548">
    <property type="entry name" value="2-HYDROXYGLUTARYL-COA DEHYDRATASE, D-COMPONENT-RELATED"/>
    <property type="match status" value="1"/>
</dbReference>
<evidence type="ECO:0000313" key="2">
    <source>
        <dbReference type="EMBL" id="GAH55133.1"/>
    </source>
</evidence>
<dbReference type="PANTHER" id="PTHR30548:SF2">
    <property type="entry name" value="2-HYDROXYACYL-COA DEHYDRATASE,D-COMPONENT"/>
    <property type="match status" value="1"/>
</dbReference>
<comment type="caution">
    <text evidence="2">The sequence shown here is derived from an EMBL/GenBank/DDBJ whole genome shotgun (WGS) entry which is preliminary data.</text>
</comment>
<organism evidence="2">
    <name type="scientific">marine sediment metagenome</name>
    <dbReference type="NCBI Taxonomy" id="412755"/>
    <lineage>
        <taxon>unclassified sequences</taxon>
        <taxon>metagenomes</taxon>
        <taxon>ecological metagenomes</taxon>
    </lineage>
</organism>
<feature type="non-terminal residue" evidence="2">
    <location>
        <position position="263"/>
    </location>
</feature>
<sequence>MDLFPIYPEVISGVLASIGIANYFIETAESRFYTTDLCSFYRVAAGLVLKDWFPKPDLIVSSSQLCDGSTKFFYNMSKYYNCEYYLINTSYHNDPDSQNYLTAQLEEIAYKIGKVTGQHLRNERINYFFNLSNQTREYIIKINELRKNVPSPLSGWDAIAYILYMFFSSLGAKKGLQFYRTLYQETEEKVNQKIGVLEKEKHRILWLHQVRPYYKNEIIQNLKENKAVISFEEVSYVYWQALDPQRPWESLAQKMTSNFGVGP</sequence>
<evidence type="ECO:0000256" key="1">
    <source>
        <dbReference type="ARBA" id="ARBA00005806"/>
    </source>
</evidence>
<protein>
    <recommendedName>
        <fullName evidence="3">2-hydroxyglutaryl-CoA dehydratase D-component</fullName>
    </recommendedName>
</protein>